<evidence type="ECO:0000256" key="4">
    <source>
        <dbReference type="ARBA" id="ARBA00023125"/>
    </source>
</evidence>
<dbReference type="GO" id="GO:0032196">
    <property type="term" value="P:transposition"/>
    <property type="evidence" value="ECO:0007669"/>
    <property type="project" value="UniProtKB-KW"/>
</dbReference>
<keyword evidence="5" id="KW-0233">DNA recombination</keyword>
<evidence type="ECO:0000313" key="8">
    <source>
        <dbReference type="EMBL" id="QLJ53483.1"/>
    </source>
</evidence>
<evidence type="ECO:0000256" key="5">
    <source>
        <dbReference type="ARBA" id="ARBA00023172"/>
    </source>
</evidence>
<keyword evidence="3" id="KW-0815">Transposition</keyword>
<dbReference type="InterPro" id="IPR001959">
    <property type="entry name" value="Transposase"/>
</dbReference>
<dbReference type="Proteomes" id="UP000510821">
    <property type="component" value="Chromosome"/>
</dbReference>
<reference evidence="9" key="1">
    <citation type="submission" date="2020-07" db="EMBL/GenBank/DDBJ databases">
        <title>Metabolic diversity and evolutionary history of the archaeal phylum ###Micrarchaeota### uncovered from a freshwater lake metagenome.</title>
        <authorList>
            <person name="Kadnikov V.V."/>
            <person name="Savvichev A.S."/>
            <person name="Mardanov A.V."/>
            <person name="Beletsky A.V."/>
            <person name="Chupakov A.V."/>
            <person name="Kokryatskaya N.M."/>
            <person name="Pimenov N.V."/>
            <person name="Ravin N.V."/>
        </authorList>
    </citation>
    <scope>NUCLEOTIDE SEQUENCE [LARGE SCALE GENOMIC DNA]</scope>
</reference>
<name>A0A7D6BR71_FERL1</name>
<evidence type="ECO:0000259" key="7">
    <source>
        <dbReference type="Pfam" id="PF07282"/>
    </source>
</evidence>
<dbReference type="GO" id="GO:0003677">
    <property type="term" value="F:DNA binding"/>
    <property type="evidence" value="ECO:0007669"/>
    <property type="project" value="UniProtKB-KW"/>
</dbReference>
<dbReference type="EMBL" id="CP058998">
    <property type="protein sequence ID" value="QLJ53483.1"/>
    <property type="molecule type" value="Genomic_DNA"/>
</dbReference>
<dbReference type="Pfam" id="PF01385">
    <property type="entry name" value="OrfB_IS605"/>
    <property type="match status" value="1"/>
</dbReference>
<keyword evidence="4" id="KW-0238">DNA-binding</keyword>
<dbReference type="KEGG" id="flt:Sv326_1308"/>
<gene>
    <name evidence="8" type="ORF">Sv326_1308</name>
</gene>
<dbReference type="NCBIfam" id="NF040570">
    <property type="entry name" value="guided_TnpB"/>
    <property type="match status" value="1"/>
</dbReference>
<dbReference type="PANTHER" id="PTHR30405:SF11">
    <property type="entry name" value="RNA-GUIDED DNA ENDONUCLEASE RV2885C-RELATED"/>
    <property type="match status" value="1"/>
</dbReference>
<dbReference type="PANTHER" id="PTHR30405">
    <property type="entry name" value="TRANSPOSASE"/>
    <property type="match status" value="1"/>
</dbReference>
<evidence type="ECO:0000256" key="3">
    <source>
        <dbReference type="ARBA" id="ARBA00022578"/>
    </source>
</evidence>
<feature type="domain" description="Probable transposase IS891/IS1136/IS1341" evidence="6">
    <location>
        <begin position="137"/>
        <end position="250"/>
    </location>
</feature>
<accession>A0A7D6BR71</accession>
<dbReference type="InterPro" id="IPR051399">
    <property type="entry name" value="RNA-guided_DNA_endo/Transpos"/>
</dbReference>
<proteinExistence type="inferred from homology"/>
<evidence type="ECO:0000313" key="9">
    <source>
        <dbReference type="Proteomes" id="UP000510821"/>
    </source>
</evidence>
<sequence>MHGHLWISKNLWNKLLEANKKKYEEEKKFIPKSEMQRMVKECGLYSQTAQVLSHRLYNSIKMKVKAKNEGKKTGFPRFKSFERMKSLHYPQFGFSLENKLKITPFGEIAIKKHREITGRIKTLTLKRESSGKWFAIFTVEQGKQQPKINGGEAVGIDLGLKNFVTFSNGKIIQNPRHLKRWEDKLVFIQRELSKKKKGGSNRKKAKVRVAKLHEKIADCRRDFLHKISTELVNDYSIIALEKLASKEMSEENYGKQIRDAGWNMFANMLAYKAEGAGCKVVFVDPRNTTKECSSCGALVDKTLRDRAHNCPFCGLSIDRDLNAARVILIRATEGHSGSNACNSLQKERDAAIATSVKQEALIL</sequence>
<dbReference type="AlphaFoldDB" id="A0A7D6BR71"/>
<dbReference type="Pfam" id="PF07282">
    <property type="entry name" value="Cas12f1-like_TNB"/>
    <property type="match status" value="1"/>
</dbReference>
<comment type="similarity">
    <text evidence="1">In the C-terminal section; belongs to the transposase 35 family.</text>
</comment>
<organism evidence="8 9">
    <name type="scientific">Fermentimicrarchaeum limneticum</name>
    <dbReference type="NCBI Taxonomy" id="2795018"/>
    <lineage>
        <taxon>Archaea</taxon>
        <taxon>Candidatus Micrarchaeota</taxon>
        <taxon>Candidatus Fermentimicrarchaeales</taxon>
        <taxon>Candidatus Fermentimicrarchaeaceae</taxon>
        <taxon>Candidatus Fermentimicrarchaeum</taxon>
    </lineage>
</organism>
<comment type="similarity">
    <text evidence="2">In the N-terminal section; belongs to the transposase 2 family.</text>
</comment>
<evidence type="ECO:0000256" key="1">
    <source>
        <dbReference type="ARBA" id="ARBA00008761"/>
    </source>
</evidence>
<dbReference type="GO" id="GO:0006310">
    <property type="term" value="P:DNA recombination"/>
    <property type="evidence" value="ECO:0007669"/>
    <property type="project" value="UniProtKB-KW"/>
</dbReference>
<protein>
    <submittedName>
        <fullName evidence="8">Mobile element protein</fullName>
    </submittedName>
</protein>
<dbReference type="NCBIfam" id="TIGR01766">
    <property type="entry name" value="IS200/IS605 family accessory protein TnpB-like domain"/>
    <property type="match status" value="1"/>
</dbReference>
<evidence type="ECO:0000259" key="6">
    <source>
        <dbReference type="Pfam" id="PF01385"/>
    </source>
</evidence>
<feature type="domain" description="Cas12f1-like TNB" evidence="7">
    <location>
        <begin position="262"/>
        <end position="327"/>
    </location>
</feature>
<evidence type="ECO:0000256" key="2">
    <source>
        <dbReference type="ARBA" id="ARBA00011044"/>
    </source>
</evidence>
<dbReference type="InterPro" id="IPR010095">
    <property type="entry name" value="Cas12f1-like_TNB"/>
</dbReference>